<dbReference type="KEGG" id="cint:HZF06_07930"/>
<name>A0A7D6ZZX2_9CLOT</name>
<dbReference type="AlphaFoldDB" id="A0A7D6ZZX2"/>
<dbReference type="RefSeq" id="WP_181603075.1">
    <property type="nucleotide sequence ID" value="NZ_CP059378.1"/>
</dbReference>
<proteinExistence type="predicted"/>
<accession>A0A7D6ZZX2</accession>
<organism evidence="1 2">
    <name type="scientific">Clostridium intestinale</name>
    <dbReference type="NCBI Taxonomy" id="36845"/>
    <lineage>
        <taxon>Bacteria</taxon>
        <taxon>Bacillati</taxon>
        <taxon>Bacillota</taxon>
        <taxon>Clostridia</taxon>
        <taxon>Eubacteriales</taxon>
        <taxon>Clostridiaceae</taxon>
        <taxon>Clostridium</taxon>
    </lineage>
</organism>
<evidence type="ECO:0000313" key="1">
    <source>
        <dbReference type="EMBL" id="QLY81502.1"/>
    </source>
</evidence>
<reference evidence="1 2" key="1">
    <citation type="submission" date="2020-07" db="EMBL/GenBank/DDBJ databases">
        <title>Electron transfer.</title>
        <authorList>
            <person name="Huang L."/>
            <person name="Liu X."/>
            <person name="Zhou S."/>
        </authorList>
    </citation>
    <scope>NUCLEOTIDE SEQUENCE [LARGE SCALE GENOMIC DNA]</scope>
    <source>
        <strain evidence="1 2">Lx1</strain>
    </source>
</reference>
<evidence type="ECO:0008006" key="3">
    <source>
        <dbReference type="Google" id="ProtNLM"/>
    </source>
</evidence>
<gene>
    <name evidence="1" type="ORF">HZF06_07930</name>
</gene>
<sequence length="129" mass="15049">MKSNIFAIYKGKEYPAGISADGRFVLRSDDENDMNYGFTNNTGINRTVKCFKYVLKSELDEVYRKNTKAEYCGYEFGVVDEFENMLLIYAMSGDYRIWLQLGMECVDKGIYQKWVEKKDVIVKVDKEVL</sequence>
<dbReference type="Proteomes" id="UP000512286">
    <property type="component" value="Chromosome"/>
</dbReference>
<dbReference type="EMBL" id="CP059378">
    <property type="protein sequence ID" value="QLY81502.1"/>
    <property type="molecule type" value="Genomic_DNA"/>
</dbReference>
<protein>
    <recommendedName>
        <fullName evidence="3">YopX protein domain-containing protein</fullName>
    </recommendedName>
</protein>
<evidence type="ECO:0000313" key="2">
    <source>
        <dbReference type="Proteomes" id="UP000512286"/>
    </source>
</evidence>